<comment type="caution">
    <text evidence="1">The sequence shown here is derived from an EMBL/GenBank/DDBJ whole genome shotgun (WGS) entry which is preliminary data.</text>
</comment>
<keyword evidence="2" id="KW-1185">Reference proteome</keyword>
<organism evidence="1 2">
    <name type="scientific">Angustibacter aerolatus</name>
    <dbReference type="NCBI Taxonomy" id="1162965"/>
    <lineage>
        <taxon>Bacteria</taxon>
        <taxon>Bacillati</taxon>
        <taxon>Actinomycetota</taxon>
        <taxon>Actinomycetes</taxon>
        <taxon>Kineosporiales</taxon>
        <taxon>Kineosporiaceae</taxon>
    </lineage>
</organism>
<proteinExistence type="predicted"/>
<dbReference type="SUPFAM" id="SSF69336">
    <property type="entry name" value="Alpha subunit of glutamate synthase, C-terminal domain"/>
    <property type="match status" value="1"/>
</dbReference>
<accession>A0ABQ6JC90</accession>
<dbReference type="Proteomes" id="UP001157017">
    <property type="component" value="Unassembled WGS sequence"/>
</dbReference>
<gene>
    <name evidence="1" type="ORF">GCM10025868_03090</name>
</gene>
<dbReference type="Gene3D" id="2.160.20.60">
    <property type="entry name" value="Glutamate synthase, alpha subunit, C-terminal domain"/>
    <property type="match status" value="1"/>
</dbReference>
<name>A0ABQ6JC90_9ACTN</name>
<evidence type="ECO:0000313" key="2">
    <source>
        <dbReference type="Proteomes" id="UP001157017"/>
    </source>
</evidence>
<sequence>MTALTDADAEVVRALLVEHRDETGSAVAGALLDDWTAGRARFTKVLPRDYRVVVEVREQAVAEGLDPDGNEVFARIVEASRG</sequence>
<dbReference type="InterPro" id="IPR036485">
    <property type="entry name" value="Glu_synth_asu_C_sf"/>
</dbReference>
<reference evidence="2" key="1">
    <citation type="journal article" date="2019" name="Int. J. Syst. Evol. Microbiol.">
        <title>The Global Catalogue of Microorganisms (GCM) 10K type strain sequencing project: providing services to taxonomists for standard genome sequencing and annotation.</title>
        <authorList>
            <consortium name="The Broad Institute Genomics Platform"/>
            <consortium name="The Broad Institute Genome Sequencing Center for Infectious Disease"/>
            <person name="Wu L."/>
            <person name="Ma J."/>
        </authorList>
    </citation>
    <scope>NUCLEOTIDE SEQUENCE [LARGE SCALE GENOMIC DNA]</scope>
    <source>
        <strain evidence="2">NBRC 108730</strain>
    </source>
</reference>
<evidence type="ECO:0000313" key="1">
    <source>
        <dbReference type="EMBL" id="GMA85059.1"/>
    </source>
</evidence>
<dbReference type="EMBL" id="BSUZ01000001">
    <property type="protein sequence ID" value="GMA85059.1"/>
    <property type="molecule type" value="Genomic_DNA"/>
</dbReference>
<protein>
    <submittedName>
        <fullName evidence="1">Uncharacterized protein</fullName>
    </submittedName>
</protein>